<dbReference type="AlphaFoldDB" id="A0A0J8GNX0"/>
<evidence type="ECO:0000256" key="2">
    <source>
        <dbReference type="ARBA" id="ARBA00008779"/>
    </source>
</evidence>
<dbReference type="Gene3D" id="3.40.720.10">
    <property type="entry name" value="Alkaline Phosphatase, subunit A"/>
    <property type="match status" value="1"/>
</dbReference>
<dbReference type="PANTHER" id="PTHR45953:SF1">
    <property type="entry name" value="IDURONATE 2-SULFATASE"/>
    <property type="match status" value="1"/>
</dbReference>
<protein>
    <submittedName>
        <fullName evidence="8">Iduronate-2-sulfatase</fullName>
    </submittedName>
</protein>
<evidence type="ECO:0000256" key="6">
    <source>
        <dbReference type="ARBA" id="ARBA00022837"/>
    </source>
</evidence>
<dbReference type="SUPFAM" id="SSF53649">
    <property type="entry name" value="Alkaline phosphatase-like"/>
    <property type="match status" value="1"/>
</dbReference>
<accession>A0A0J8GNX0</accession>
<dbReference type="CDD" id="cd16030">
    <property type="entry name" value="iduronate-2-sulfatase"/>
    <property type="match status" value="1"/>
</dbReference>
<dbReference type="GO" id="GO:0005737">
    <property type="term" value="C:cytoplasm"/>
    <property type="evidence" value="ECO:0007669"/>
    <property type="project" value="TreeGrafter"/>
</dbReference>
<dbReference type="InterPro" id="IPR000917">
    <property type="entry name" value="Sulfatase_N"/>
</dbReference>
<dbReference type="Pfam" id="PF00884">
    <property type="entry name" value="Sulfatase"/>
    <property type="match status" value="1"/>
</dbReference>
<dbReference type="Proteomes" id="UP000037600">
    <property type="component" value="Unassembled WGS sequence"/>
</dbReference>
<name>A0A0J8GNX0_9ALTE</name>
<feature type="domain" description="Sulfatase N-terminal" evidence="7">
    <location>
        <begin position="25"/>
        <end position="392"/>
    </location>
</feature>
<evidence type="ECO:0000313" key="8">
    <source>
        <dbReference type="EMBL" id="KMT64487.1"/>
    </source>
</evidence>
<dbReference type="EMBL" id="LAZL01000024">
    <property type="protein sequence ID" value="KMT64487.1"/>
    <property type="molecule type" value="Genomic_DNA"/>
</dbReference>
<evidence type="ECO:0000256" key="3">
    <source>
        <dbReference type="ARBA" id="ARBA00022723"/>
    </source>
</evidence>
<reference evidence="8 9" key="1">
    <citation type="submission" date="2015-04" db="EMBL/GenBank/DDBJ databases">
        <title>Draft Genome Sequence of the Novel Agar-Digesting Marine Bacterium Q1.</title>
        <authorList>
            <person name="Li Y."/>
            <person name="Li D."/>
            <person name="Chen G."/>
            <person name="Du Z."/>
        </authorList>
    </citation>
    <scope>NUCLEOTIDE SEQUENCE [LARGE SCALE GENOMIC DNA]</scope>
    <source>
        <strain evidence="8 9">Q1</strain>
    </source>
</reference>
<comment type="caution">
    <text evidence="8">The sequence shown here is derived from an EMBL/GenBank/DDBJ whole genome shotgun (WGS) entry which is preliminary data.</text>
</comment>
<keyword evidence="9" id="KW-1185">Reference proteome</keyword>
<evidence type="ECO:0000256" key="5">
    <source>
        <dbReference type="ARBA" id="ARBA00022801"/>
    </source>
</evidence>
<keyword evidence="5" id="KW-0378">Hydrolase</keyword>
<comment type="similarity">
    <text evidence="2">Belongs to the sulfatase family.</text>
</comment>
<sequence length="534" mass="60312">MFSLFCLSCSQLEQTQSVTDKNVKPNVLFISIDDLRPELGVYGSKIAKTPFIDQIAAGGITFKNAYAQQAICGPSRASVMTGLRPDTLEVTHNYVKFRHKYPDVETIPQHFMKHGYNASFVGKIFHHGDKDSENSWNWPAAFDQLPQDIKRPGRYALDENFQLQKENKKAMFAKYGEQAKYGLGSGPAIEGADVADTAYKDGYHTEVALKTLEQLVEQSDKPFFFGFGMNKPHLPWIAPKKYWDLYNKQDIALAEHSLAPTNAAAMGLHASFELRTFSNVPNFGDLPDDLSLDLKHAYLACISYVDAQIGKVFAKLKALDVLDNTIVIIWSDHGYHLGDKGIWGKASNYEIATRVPLIISTPETRRTGKALSTEALVELIDIYPTLAELANISKPKQAEGLSLTPLITNPDLAWQDSALSQFPTPALREWGAYPLRKGMRETYFGPLIEQVEDKIKQQQKQKWDRELFEQNLMGYSLRTKNHRLIAWLDTKNLSQKAIYIELYDHQVDPHETVNVAEQNPEIVKALVAKLYQRI</sequence>
<dbReference type="GO" id="GO:0046872">
    <property type="term" value="F:metal ion binding"/>
    <property type="evidence" value="ECO:0007669"/>
    <property type="project" value="UniProtKB-KW"/>
</dbReference>
<evidence type="ECO:0000256" key="1">
    <source>
        <dbReference type="ARBA" id="ARBA00001913"/>
    </source>
</evidence>
<proteinExistence type="inferred from homology"/>
<keyword evidence="6" id="KW-0106">Calcium</keyword>
<dbReference type="PATRIC" id="fig|1513271.3.peg.2923"/>
<comment type="cofactor">
    <cofactor evidence="1">
        <name>Ca(2+)</name>
        <dbReference type="ChEBI" id="CHEBI:29108"/>
    </cofactor>
</comment>
<gene>
    <name evidence="8" type="ORF">XM47_14220</name>
</gene>
<dbReference type="STRING" id="1513271.XM47_14220"/>
<organism evidence="8 9">
    <name type="scientific">Catenovulum maritimum</name>
    <dbReference type="NCBI Taxonomy" id="1513271"/>
    <lineage>
        <taxon>Bacteria</taxon>
        <taxon>Pseudomonadati</taxon>
        <taxon>Pseudomonadota</taxon>
        <taxon>Gammaproteobacteria</taxon>
        <taxon>Alteromonadales</taxon>
        <taxon>Alteromonadaceae</taxon>
        <taxon>Catenovulum</taxon>
    </lineage>
</organism>
<keyword evidence="4" id="KW-0732">Signal</keyword>
<evidence type="ECO:0000259" key="7">
    <source>
        <dbReference type="Pfam" id="PF00884"/>
    </source>
</evidence>
<dbReference type="InterPro" id="IPR035874">
    <property type="entry name" value="IDS"/>
</dbReference>
<dbReference type="GO" id="GO:0004423">
    <property type="term" value="F:iduronate-2-sulfatase activity"/>
    <property type="evidence" value="ECO:0007669"/>
    <property type="project" value="InterPro"/>
</dbReference>
<keyword evidence="3" id="KW-0479">Metal-binding</keyword>
<dbReference type="PROSITE" id="PS00523">
    <property type="entry name" value="SULFATASE_1"/>
    <property type="match status" value="1"/>
</dbReference>
<dbReference type="InterPro" id="IPR017850">
    <property type="entry name" value="Alkaline_phosphatase_core_sf"/>
</dbReference>
<dbReference type="PANTHER" id="PTHR45953">
    <property type="entry name" value="IDURONATE 2-SULFATASE"/>
    <property type="match status" value="1"/>
</dbReference>
<evidence type="ECO:0000313" key="9">
    <source>
        <dbReference type="Proteomes" id="UP000037600"/>
    </source>
</evidence>
<dbReference type="InterPro" id="IPR024607">
    <property type="entry name" value="Sulfatase_CS"/>
</dbReference>
<evidence type="ECO:0000256" key="4">
    <source>
        <dbReference type="ARBA" id="ARBA00022729"/>
    </source>
</evidence>